<organism evidence="3">
    <name type="scientific">Candidatus Methanogaster sp. ANME-2c ERB4</name>
    <dbReference type="NCBI Taxonomy" id="2759911"/>
    <lineage>
        <taxon>Archaea</taxon>
        <taxon>Methanobacteriati</taxon>
        <taxon>Methanobacteriota</taxon>
        <taxon>Stenosarchaea group</taxon>
        <taxon>Methanomicrobia</taxon>
        <taxon>Methanosarcinales</taxon>
        <taxon>ANME-2 cluster</taxon>
        <taxon>Candidatus Methanogasteraceae</taxon>
        <taxon>Candidatus Methanogaster</taxon>
    </lineage>
</organism>
<evidence type="ECO:0000259" key="2">
    <source>
        <dbReference type="Pfam" id="PF09472"/>
    </source>
</evidence>
<dbReference type="Pfam" id="PF09472">
    <property type="entry name" value="MtrF"/>
    <property type="match status" value="1"/>
</dbReference>
<feature type="domain" description="Tetrahydromethanopterin S-methyltransferase F subunit" evidence="2">
    <location>
        <begin position="31"/>
        <end position="90"/>
    </location>
</feature>
<dbReference type="AlphaFoldDB" id="A0A7G9YH19"/>
<protein>
    <recommendedName>
        <fullName evidence="2">Tetrahydromethanopterin S-methyltransferase F subunit domain-containing protein</fullName>
    </recommendedName>
</protein>
<proteinExistence type="predicted"/>
<evidence type="ECO:0000313" key="3">
    <source>
        <dbReference type="EMBL" id="QNO47303.1"/>
    </source>
</evidence>
<sequence>MPEEEKIEETVETEEVVAEEVSGEAIAYGVGTPMVIEPFMEPFETAVESVRRRSQLIARNQKLDSGFTAGAPLGVAAGILFALILVLAPLFW</sequence>
<evidence type="ECO:0000256" key="1">
    <source>
        <dbReference type="SAM" id="Phobius"/>
    </source>
</evidence>
<name>A0A7G9YH19_9EURY</name>
<keyword evidence="1" id="KW-0472">Membrane</keyword>
<dbReference type="EMBL" id="MT631255">
    <property type="protein sequence ID" value="QNO47303.1"/>
    <property type="molecule type" value="Genomic_DNA"/>
</dbReference>
<dbReference type="GO" id="GO:0015948">
    <property type="term" value="P:methanogenesis"/>
    <property type="evidence" value="ECO:0007669"/>
    <property type="project" value="InterPro"/>
</dbReference>
<dbReference type="GO" id="GO:0016020">
    <property type="term" value="C:membrane"/>
    <property type="evidence" value="ECO:0007669"/>
    <property type="project" value="InterPro"/>
</dbReference>
<dbReference type="GO" id="GO:0030269">
    <property type="term" value="F:tetrahydromethanopterin S-methyltransferase activity"/>
    <property type="evidence" value="ECO:0007669"/>
    <property type="project" value="InterPro"/>
</dbReference>
<dbReference type="NCBIfam" id="NF009776">
    <property type="entry name" value="PRK13275.1"/>
    <property type="match status" value="1"/>
</dbReference>
<feature type="transmembrane region" description="Helical" evidence="1">
    <location>
        <begin position="69"/>
        <end position="91"/>
    </location>
</feature>
<keyword evidence="1" id="KW-1133">Transmembrane helix</keyword>
<dbReference type="InterPro" id="IPR013347">
    <property type="entry name" value="MeTrfase_F_su"/>
</dbReference>
<dbReference type="NCBIfam" id="TIGR02507">
    <property type="entry name" value="MtrF"/>
    <property type="match status" value="1"/>
</dbReference>
<accession>A0A7G9YH19</accession>
<keyword evidence="1" id="KW-0812">Transmembrane</keyword>
<gene>
    <name evidence="3" type="ORF">POPKKDDM_00022</name>
</gene>
<reference evidence="3" key="1">
    <citation type="submission" date="2020-06" db="EMBL/GenBank/DDBJ databases">
        <title>Unique genomic features of the anaerobic methanotrophic archaea.</title>
        <authorList>
            <person name="Chadwick G.L."/>
            <person name="Skennerton C.T."/>
            <person name="Laso-Perez R."/>
            <person name="Leu A.O."/>
            <person name="Speth D.R."/>
            <person name="Yu H."/>
            <person name="Morgan-Lang C."/>
            <person name="Hatzenpichler R."/>
            <person name="Goudeau D."/>
            <person name="Malmstrom R."/>
            <person name="Brazelton W.J."/>
            <person name="Woyke T."/>
            <person name="Hallam S.J."/>
            <person name="Tyson G.W."/>
            <person name="Wegener G."/>
            <person name="Boetius A."/>
            <person name="Orphan V."/>
        </authorList>
    </citation>
    <scope>NUCLEOTIDE SEQUENCE</scope>
</reference>